<evidence type="ECO:0000256" key="1">
    <source>
        <dbReference type="SAM" id="Phobius"/>
    </source>
</evidence>
<dbReference type="AlphaFoldDB" id="A0A6P0CGJ1"/>
<keyword evidence="1" id="KW-0472">Membrane</keyword>
<keyword evidence="1" id="KW-1133">Transmembrane helix</keyword>
<feature type="transmembrane region" description="Helical" evidence="1">
    <location>
        <begin position="157"/>
        <end position="182"/>
    </location>
</feature>
<accession>A0A6P0CGJ1</accession>
<comment type="caution">
    <text evidence="2">The sequence shown here is derived from an EMBL/GenBank/DDBJ whole genome shotgun (WGS) entry which is preliminary data.</text>
</comment>
<feature type="transmembrane region" description="Helical" evidence="1">
    <location>
        <begin position="120"/>
        <end position="145"/>
    </location>
</feature>
<organism evidence="2 3">
    <name type="scientific">Sulfitobacter sediminilitoris</name>
    <dbReference type="NCBI Taxonomy" id="2698830"/>
    <lineage>
        <taxon>Bacteria</taxon>
        <taxon>Pseudomonadati</taxon>
        <taxon>Pseudomonadota</taxon>
        <taxon>Alphaproteobacteria</taxon>
        <taxon>Rhodobacterales</taxon>
        <taxon>Roseobacteraceae</taxon>
        <taxon>Sulfitobacter</taxon>
    </lineage>
</organism>
<proteinExistence type="predicted"/>
<feature type="transmembrane region" description="Helical" evidence="1">
    <location>
        <begin position="90"/>
        <end position="108"/>
    </location>
</feature>
<evidence type="ECO:0000313" key="3">
    <source>
        <dbReference type="Proteomes" id="UP000468591"/>
    </source>
</evidence>
<protein>
    <recommendedName>
        <fullName evidence="4">MASE1 domain-containing protein</fullName>
    </recommendedName>
</protein>
<dbReference type="EMBL" id="JAABNT010000034">
    <property type="protein sequence ID" value="NEK25047.1"/>
    <property type="molecule type" value="Genomic_DNA"/>
</dbReference>
<reference evidence="2 3" key="1">
    <citation type="submission" date="2020-01" db="EMBL/GenBank/DDBJ databases">
        <title>Sulfitobacter sediminilitoris sp. nov., isolated from a tidal flat.</title>
        <authorList>
            <person name="Park S."/>
            <person name="Yoon J.-H."/>
        </authorList>
    </citation>
    <scope>NUCLEOTIDE SEQUENCE [LARGE SCALE GENOMIC DNA]</scope>
    <source>
        <strain evidence="2 3">JBTF-M27</strain>
    </source>
</reference>
<gene>
    <name evidence="2" type="ORF">GV827_22020</name>
</gene>
<name>A0A6P0CGJ1_9RHOB</name>
<keyword evidence="3" id="KW-1185">Reference proteome</keyword>
<keyword evidence="1" id="KW-0812">Transmembrane</keyword>
<sequence length="188" mass="20349">MTLNFVIIVLAYVLCHGLTDLIIAPIQRIFLPETTIFAALIYLPHGVRVLATWAYGWKAVPPLLAGTLLSVGLFSSDQEVSFLSPQLLEGVFLGSVSALLAFECARLAGHNLYAGQGRKLSWRGMIVVGALSSVINSIGQTFIYAGLIGLEDLGEVLIVYAIGDLFGVILGMVALMFVFRWVRLFSST</sequence>
<dbReference type="Proteomes" id="UP000468591">
    <property type="component" value="Unassembled WGS sequence"/>
</dbReference>
<feature type="transmembrane region" description="Helical" evidence="1">
    <location>
        <begin position="6"/>
        <end position="24"/>
    </location>
</feature>
<evidence type="ECO:0000313" key="2">
    <source>
        <dbReference type="EMBL" id="NEK25047.1"/>
    </source>
</evidence>
<evidence type="ECO:0008006" key="4">
    <source>
        <dbReference type="Google" id="ProtNLM"/>
    </source>
</evidence>